<feature type="compositionally biased region" description="Polar residues" evidence="1">
    <location>
        <begin position="78"/>
        <end position="97"/>
    </location>
</feature>
<dbReference type="AlphaFoldDB" id="E9HE41"/>
<reference evidence="3 4" key="1">
    <citation type="journal article" date="2011" name="Science">
        <title>The ecoresponsive genome of Daphnia pulex.</title>
        <authorList>
            <person name="Colbourne J.K."/>
            <person name="Pfrender M.E."/>
            <person name="Gilbert D."/>
            <person name="Thomas W.K."/>
            <person name="Tucker A."/>
            <person name="Oakley T.H."/>
            <person name="Tokishita S."/>
            <person name="Aerts A."/>
            <person name="Arnold G.J."/>
            <person name="Basu M.K."/>
            <person name="Bauer D.J."/>
            <person name="Caceres C.E."/>
            <person name="Carmel L."/>
            <person name="Casola C."/>
            <person name="Choi J.H."/>
            <person name="Detter J.C."/>
            <person name="Dong Q."/>
            <person name="Dusheyko S."/>
            <person name="Eads B.D."/>
            <person name="Frohlich T."/>
            <person name="Geiler-Samerotte K.A."/>
            <person name="Gerlach D."/>
            <person name="Hatcher P."/>
            <person name="Jogdeo S."/>
            <person name="Krijgsveld J."/>
            <person name="Kriventseva E.V."/>
            <person name="Kultz D."/>
            <person name="Laforsch C."/>
            <person name="Lindquist E."/>
            <person name="Lopez J."/>
            <person name="Manak J.R."/>
            <person name="Muller J."/>
            <person name="Pangilinan J."/>
            <person name="Patwardhan R.P."/>
            <person name="Pitluck S."/>
            <person name="Pritham E.J."/>
            <person name="Rechtsteiner A."/>
            <person name="Rho M."/>
            <person name="Rogozin I.B."/>
            <person name="Sakarya O."/>
            <person name="Salamov A."/>
            <person name="Schaack S."/>
            <person name="Shapiro H."/>
            <person name="Shiga Y."/>
            <person name="Skalitzky C."/>
            <person name="Smith Z."/>
            <person name="Souvorov A."/>
            <person name="Sung W."/>
            <person name="Tang Z."/>
            <person name="Tsuchiya D."/>
            <person name="Tu H."/>
            <person name="Vos H."/>
            <person name="Wang M."/>
            <person name="Wolf Y.I."/>
            <person name="Yamagata H."/>
            <person name="Yamada T."/>
            <person name="Ye Y."/>
            <person name="Shaw J.R."/>
            <person name="Andrews J."/>
            <person name="Crease T.J."/>
            <person name="Tang H."/>
            <person name="Lucas S.M."/>
            <person name="Robertson H.M."/>
            <person name="Bork P."/>
            <person name="Koonin E.V."/>
            <person name="Zdobnov E.M."/>
            <person name="Grigoriev I.V."/>
            <person name="Lynch M."/>
            <person name="Boore J.L."/>
        </authorList>
    </citation>
    <scope>NUCLEOTIDE SEQUENCE [LARGE SCALE GENOMIC DNA]</scope>
</reference>
<dbReference type="KEGG" id="dpx:DAPPUDRAFT_113114"/>
<protein>
    <submittedName>
        <fullName evidence="3">Uncharacterized protein</fullName>
    </submittedName>
</protein>
<evidence type="ECO:0000256" key="2">
    <source>
        <dbReference type="SAM" id="Phobius"/>
    </source>
</evidence>
<dbReference type="InParanoid" id="E9HE41"/>
<keyword evidence="2" id="KW-0812">Transmembrane</keyword>
<name>E9HE41_DAPPU</name>
<keyword evidence="2" id="KW-1133">Transmembrane helix</keyword>
<evidence type="ECO:0000313" key="3">
    <source>
        <dbReference type="EMBL" id="EFX69996.1"/>
    </source>
</evidence>
<proteinExistence type="predicted"/>
<evidence type="ECO:0000313" key="4">
    <source>
        <dbReference type="Proteomes" id="UP000000305"/>
    </source>
</evidence>
<accession>E9HE41</accession>
<keyword evidence="2" id="KW-0472">Membrane</keyword>
<dbReference type="EMBL" id="GL732627">
    <property type="protein sequence ID" value="EFX69996.1"/>
    <property type="molecule type" value="Genomic_DNA"/>
</dbReference>
<evidence type="ECO:0000256" key="1">
    <source>
        <dbReference type="SAM" id="MobiDB-lite"/>
    </source>
</evidence>
<gene>
    <name evidence="3" type="ORF">DAPPUDRAFT_113114</name>
</gene>
<feature type="region of interest" description="Disordered" evidence="1">
    <location>
        <begin position="64"/>
        <end position="97"/>
    </location>
</feature>
<feature type="transmembrane region" description="Helical" evidence="2">
    <location>
        <begin position="14"/>
        <end position="35"/>
    </location>
</feature>
<keyword evidence="4" id="KW-1185">Reference proteome</keyword>
<sequence>MWSSLRLDYDDDEISNFLIFLLGVLLPFVSTYLCWLQLIYFDVECTTAATHFFTTVRKESTRLNGKNRRSAAADGQGESHQIRLSNKTETDQQSTIANGQRHTVIGYNRRAKMEAAERVWLLWTTECQSSISQRRRQRERLCSHRHPSRALRFLMSLRFTTNIFVFLYGAAAAGRRDLYILGLYYSRSYAIGNGKNVLVLSLMERFLFITKLLADVCRPTAVLENLSRPRAIEASIDCQLNSTKCFVIAFGYFDLSTASHQEEKWRLLIASSLWIGICVVGGYSRR</sequence>
<dbReference type="HOGENOM" id="CLU_974051_0_0_1"/>
<organism evidence="3 4">
    <name type="scientific">Daphnia pulex</name>
    <name type="common">Water flea</name>
    <dbReference type="NCBI Taxonomy" id="6669"/>
    <lineage>
        <taxon>Eukaryota</taxon>
        <taxon>Metazoa</taxon>
        <taxon>Ecdysozoa</taxon>
        <taxon>Arthropoda</taxon>
        <taxon>Crustacea</taxon>
        <taxon>Branchiopoda</taxon>
        <taxon>Diplostraca</taxon>
        <taxon>Cladocera</taxon>
        <taxon>Anomopoda</taxon>
        <taxon>Daphniidae</taxon>
        <taxon>Daphnia</taxon>
    </lineage>
</organism>
<dbReference type="Proteomes" id="UP000000305">
    <property type="component" value="Unassembled WGS sequence"/>
</dbReference>